<dbReference type="EMBL" id="JAQJAE010000005">
    <property type="protein sequence ID" value="KAJ5592979.1"/>
    <property type="molecule type" value="Genomic_DNA"/>
</dbReference>
<name>A0AAD6GY84_9EURO</name>
<comment type="caution">
    <text evidence="2">The sequence shown here is derived from an EMBL/GenBank/DDBJ whole genome shotgun (WGS) entry which is preliminary data.</text>
</comment>
<dbReference type="PANTHER" id="PTHR31630:SF6">
    <property type="entry name" value="PHYTANOYL-COA DIOXYGENASE-RELATED"/>
    <property type="match status" value="1"/>
</dbReference>
<dbReference type="Gene3D" id="2.60.120.620">
    <property type="entry name" value="q2cbj1_9rhob like domain"/>
    <property type="match status" value="1"/>
</dbReference>
<feature type="compositionally biased region" description="Acidic residues" evidence="1">
    <location>
        <begin position="294"/>
        <end position="303"/>
    </location>
</feature>
<dbReference type="GeneID" id="81591179"/>
<dbReference type="RefSeq" id="XP_056749605.1">
    <property type="nucleotide sequence ID" value="XM_056900937.1"/>
</dbReference>
<protein>
    <recommendedName>
        <fullName evidence="4">Phytanoyl-CoA dioxygenase</fullName>
    </recommendedName>
</protein>
<gene>
    <name evidence="2" type="ORF">N7537_009883</name>
</gene>
<evidence type="ECO:0008006" key="4">
    <source>
        <dbReference type="Google" id="ProtNLM"/>
    </source>
</evidence>
<dbReference type="InterPro" id="IPR008775">
    <property type="entry name" value="Phytyl_CoA_dOase-like"/>
</dbReference>
<dbReference type="Proteomes" id="UP001213799">
    <property type="component" value="Unassembled WGS sequence"/>
</dbReference>
<keyword evidence="3" id="KW-1185">Reference proteome</keyword>
<organism evidence="2 3">
    <name type="scientific">Penicillium hordei</name>
    <dbReference type="NCBI Taxonomy" id="40994"/>
    <lineage>
        <taxon>Eukaryota</taxon>
        <taxon>Fungi</taxon>
        <taxon>Dikarya</taxon>
        <taxon>Ascomycota</taxon>
        <taxon>Pezizomycotina</taxon>
        <taxon>Eurotiomycetes</taxon>
        <taxon>Eurotiomycetidae</taxon>
        <taxon>Eurotiales</taxon>
        <taxon>Aspergillaceae</taxon>
        <taxon>Penicillium</taxon>
    </lineage>
</organism>
<feature type="region of interest" description="Disordered" evidence="1">
    <location>
        <begin position="287"/>
        <end position="307"/>
    </location>
</feature>
<dbReference type="AlphaFoldDB" id="A0AAD6GY84"/>
<accession>A0AAD6GY84</accession>
<reference evidence="2" key="1">
    <citation type="journal article" date="2023" name="IMA Fungus">
        <title>Comparative genomic study of the Penicillium genus elucidates a diverse pangenome and 15 lateral gene transfer events.</title>
        <authorList>
            <person name="Petersen C."/>
            <person name="Sorensen T."/>
            <person name="Nielsen M.R."/>
            <person name="Sondergaard T.E."/>
            <person name="Sorensen J.L."/>
            <person name="Fitzpatrick D.A."/>
            <person name="Frisvad J.C."/>
            <person name="Nielsen K.L."/>
        </authorList>
    </citation>
    <scope>NUCLEOTIDE SEQUENCE</scope>
    <source>
        <strain evidence="2">IBT 12815</strain>
    </source>
</reference>
<sequence length="339" mass="38758">MPYRIVNQLTVDDSKVHGDWRDELFQNGYVVVKNAILPERCEYYIDKMFQWLESFPLGFDRNNRLTWTEQHLPTHIRGGGGGGMYHGYRIQHEKFIWEARTEDGVIEAFAKLWGTDKLLVSFDGMNFTLPSGTTLPQTQPWPHIDQSPLREGMQCVQGILNFAPNGPQDGGLLVIKGIHKAYTHSGTIGRETWGPSDWFGFDEGEVKWFQERGCEIHKVTAEAGDLILWDSRTMHFNCVPSTQNVRAVVYACYTPASFATADILKQKGEPFDQRIGTTHWPHDNLFTETSDEHCPEEEEEEEGDLTKRLNEVPIETDLVLKLAGKIPYETFDFRSSARS</sequence>
<dbReference type="SUPFAM" id="SSF51197">
    <property type="entry name" value="Clavaminate synthase-like"/>
    <property type="match status" value="1"/>
</dbReference>
<evidence type="ECO:0000313" key="3">
    <source>
        <dbReference type="Proteomes" id="UP001213799"/>
    </source>
</evidence>
<dbReference type="PANTHER" id="PTHR31630">
    <property type="entry name" value="PHYTANOYL-COA DIOXYGENASE-RELATED-RELATED"/>
    <property type="match status" value="1"/>
</dbReference>
<dbReference type="Pfam" id="PF05721">
    <property type="entry name" value="PhyH"/>
    <property type="match status" value="1"/>
</dbReference>
<proteinExistence type="predicted"/>
<evidence type="ECO:0000313" key="2">
    <source>
        <dbReference type="EMBL" id="KAJ5592979.1"/>
    </source>
</evidence>
<evidence type="ECO:0000256" key="1">
    <source>
        <dbReference type="SAM" id="MobiDB-lite"/>
    </source>
</evidence>
<reference evidence="2" key="2">
    <citation type="submission" date="2023-01" db="EMBL/GenBank/DDBJ databases">
        <authorList>
            <person name="Petersen C."/>
        </authorList>
    </citation>
    <scope>NUCLEOTIDE SEQUENCE</scope>
    <source>
        <strain evidence="2">IBT 12815</strain>
    </source>
</reference>